<dbReference type="AlphaFoldDB" id="N1U1C5"/>
<dbReference type="Pfam" id="PF00873">
    <property type="entry name" value="ACR_tran"/>
    <property type="match status" value="1"/>
</dbReference>
<dbReference type="Gene3D" id="1.20.1640.10">
    <property type="entry name" value="Multidrug efflux transporter AcrB transmembrane domain"/>
    <property type="match status" value="1"/>
</dbReference>
<comment type="caution">
    <text evidence="1">The sequence shown here is derived from an EMBL/GenBank/DDBJ whole genome shotgun (WGS) entry which is preliminary data.</text>
</comment>
<dbReference type="InterPro" id="IPR001036">
    <property type="entry name" value="Acrflvin-R"/>
</dbReference>
<name>N1U1C5_9LEPT</name>
<dbReference type="PANTHER" id="PTHR32063">
    <property type="match status" value="1"/>
</dbReference>
<evidence type="ECO:0000313" key="2">
    <source>
        <dbReference type="Proteomes" id="UP000012249"/>
    </source>
</evidence>
<dbReference type="Gene3D" id="3.30.70.1430">
    <property type="entry name" value="Multidrug efflux transporter AcrB pore domain"/>
    <property type="match status" value="1"/>
</dbReference>
<dbReference type="EMBL" id="AHMI02000177">
    <property type="protein sequence ID" value="EMY14313.1"/>
    <property type="molecule type" value="Genomic_DNA"/>
</dbReference>
<dbReference type="SUPFAM" id="SSF82693">
    <property type="entry name" value="Multidrug efflux transporter AcrB pore domain, PN1, PN2, PC1 and PC2 subdomains"/>
    <property type="match status" value="1"/>
</dbReference>
<organism evidence="1 2">
    <name type="scientific">Leptospira weilii str. Ecochallenge</name>
    <dbReference type="NCBI Taxonomy" id="1049986"/>
    <lineage>
        <taxon>Bacteria</taxon>
        <taxon>Pseudomonadati</taxon>
        <taxon>Spirochaetota</taxon>
        <taxon>Spirochaetia</taxon>
        <taxon>Leptospirales</taxon>
        <taxon>Leptospiraceae</taxon>
        <taxon>Leptospira</taxon>
    </lineage>
</organism>
<dbReference type="Gene3D" id="3.30.70.1320">
    <property type="entry name" value="Multidrug efflux transporter AcrB pore domain like"/>
    <property type="match status" value="1"/>
</dbReference>
<evidence type="ECO:0000313" key="1">
    <source>
        <dbReference type="EMBL" id="EMY14313.1"/>
    </source>
</evidence>
<reference evidence="1 2" key="1">
    <citation type="submission" date="2013-02" db="EMBL/GenBank/DDBJ databases">
        <authorList>
            <person name="Harkins D.M."/>
            <person name="Durkin A.S."/>
            <person name="Brinkac L.M."/>
            <person name="Haft D.H."/>
            <person name="Selengut J.D."/>
            <person name="Sanka R."/>
            <person name="DePew J."/>
            <person name="Purushe J."/>
            <person name="Haake D.A."/>
            <person name="Matsunaga J."/>
            <person name="Vinetz J.M."/>
            <person name="Sutton G.G."/>
            <person name="Nierman W.C."/>
            <person name="Fouts D.E."/>
        </authorList>
    </citation>
    <scope>NUCLEOTIDE SEQUENCE [LARGE SCALE GENOMIC DNA]</scope>
    <source>
        <strain evidence="1 2">Ecochallenge</strain>
    </source>
</reference>
<gene>
    <name evidence="1" type="ORF">LEP1GSC043_1620</name>
</gene>
<dbReference type="GO" id="GO:0005886">
    <property type="term" value="C:plasma membrane"/>
    <property type="evidence" value="ECO:0007669"/>
    <property type="project" value="TreeGrafter"/>
</dbReference>
<accession>N1U1C5</accession>
<sequence length="177" mass="20271">MYLGMAFIFVSGIVSLLGLRRDAFPNVDMKQMVISTKFPGASPADVELRITYPIEEKLKEIDGIDEIRSFSRNSVSDIDVRVSLEEKDPEKVLNEIRRAVDNAMSEFPAQVTEKPKMTERKSGSFPILEFSIFGGKDEIELHTTAEFIEREIEKIQGVARVDVFGKRDREWHIFSKR</sequence>
<dbReference type="GO" id="GO:0042910">
    <property type="term" value="F:xenobiotic transmembrane transporter activity"/>
    <property type="evidence" value="ECO:0007669"/>
    <property type="project" value="TreeGrafter"/>
</dbReference>
<protein>
    <submittedName>
        <fullName evidence="1">RND transporter, Hydrophobe/Amphiphile Efflux-1 (HAE1)/Heavy Metal Efflux (HME) family, permease protein</fullName>
    </submittedName>
</protein>
<dbReference type="PANTHER" id="PTHR32063:SF33">
    <property type="entry name" value="RND SUPERFAMILY EFFLUX PUMP PERMEASE COMPONENT"/>
    <property type="match status" value="1"/>
</dbReference>
<proteinExistence type="predicted"/>
<dbReference type="Proteomes" id="UP000012249">
    <property type="component" value="Unassembled WGS sequence"/>
</dbReference>